<evidence type="ECO:0000313" key="3">
    <source>
        <dbReference type="Proteomes" id="UP000002384"/>
    </source>
</evidence>
<dbReference type="AlphaFoldDB" id="B7KLQ7"/>
<protein>
    <submittedName>
        <fullName evidence="2">Uncharacterized protein</fullName>
    </submittedName>
</protein>
<evidence type="ECO:0000313" key="2">
    <source>
        <dbReference type="EMBL" id="ACK73729.1"/>
    </source>
</evidence>
<keyword evidence="1" id="KW-0812">Transmembrane</keyword>
<gene>
    <name evidence="2" type="ordered locus">PCC7424_5657</name>
</gene>
<name>B7KLQ7_GLOC7</name>
<evidence type="ECO:0000256" key="1">
    <source>
        <dbReference type="SAM" id="Phobius"/>
    </source>
</evidence>
<dbReference type="Proteomes" id="UP000002384">
    <property type="component" value="Plasmid pP742401"/>
</dbReference>
<feature type="transmembrane region" description="Helical" evidence="1">
    <location>
        <begin position="51"/>
        <end position="70"/>
    </location>
</feature>
<reference evidence="2" key="1">
    <citation type="submission" date="2008-12" db="EMBL/GenBank/DDBJ databases">
        <title>Complete sequence of plasmid1 of Cyanothece sp. PCC 7424.</title>
        <authorList>
            <consortium name="US DOE Joint Genome Institute"/>
            <person name="Lucas S."/>
            <person name="Copeland A."/>
            <person name="Lapidus A."/>
            <person name="Glavina del Rio T."/>
            <person name="Dalin E."/>
            <person name="Tice H."/>
            <person name="Bruce D."/>
            <person name="Goodwin L."/>
            <person name="Pitluck S."/>
            <person name="Chertkov O."/>
            <person name="Brettin T."/>
            <person name="Detter J.C."/>
            <person name="Han C."/>
            <person name="Larimer F."/>
            <person name="Land M."/>
            <person name="Hauser L."/>
            <person name="Kyrpides N."/>
            <person name="Mikhailova N."/>
            <person name="Liberton M."/>
            <person name="Stoeckel J."/>
            <person name="Banerjee A."/>
            <person name="Singh A."/>
            <person name="Page L."/>
            <person name="Sato H."/>
            <person name="Zhao L."/>
            <person name="Sherman L."/>
            <person name="Pakrasi H."/>
            <person name="Richardson P."/>
        </authorList>
    </citation>
    <scope>NUCLEOTIDE SEQUENCE</scope>
    <source>
        <strain evidence="2">PCC 7424</strain>
        <plasmid evidence="2">pP742401</plasmid>
    </source>
</reference>
<keyword evidence="2" id="KW-0614">Plasmid</keyword>
<sequence>MLNIFESREEISDLCTVNRWQNLDDRRLFFVILKARSSIVKELMEQADKEVTVLTLIAMGLSLMAGISLAF</sequence>
<dbReference type="RefSeq" id="WP_012599643.1">
    <property type="nucleotide sequence ID" value="NC_011738.1"/>
</dbReference>
<keyword evidence="1" id="KW-0472">Membrane</keyword>
<keyword evidence="1" id="KW-1133">Transmembrane helix</keyword>
<dbReference type="EMBL" id="CP001292">
    <property type="protein sequence ID" value="ACK73729.1"/>
    <property type="molecule type" value="Genomic_DNA"/>
</dbReference>
<geneLocation type="plasmid" evidence="2 3">
    <name>pP742401</name>
</geneLocation>
<keyword evidence="3" id="KW-1185">Reference proteome</keyword>
<organism evidence="2 3">
    <name type="scientific">Gloeothece citriformis (strain PCC 7424)</name>
    <name type="common">Cyanothece sp. (strain PCC 7424)</name>
    <dbReference type="NCBI Taxonomy" id="65393"/>
    <lineage>
        <taxon>Bacteria</taxon>
        <taxon>Bacillati</taxon>
        <taxon>Cyanobacteriota</taxon>
        <taxon>Cyanophyceae</taxon>
        <taxon>Oscillatoriophycideae</taxon>
        <taxon>Chroococcales</taxon>
        <taxon>Aphanothecaceae</taxon>
        <taxon>Gloeothece</taxon>
        <taxon>Gloeothece citriformis</taxon>
    </lineage>
</organism>
<dbReference type="HOGENOM" id="CLU_2733306_0_0_3"/>
<dbReference type="KEGG" id="cyc:PCC7424_5657"/>
<accession>B7KLQ7</accession>
<proteinExistence type="predicted"/>